<evidence type="ECO:0000256" key="1">
    <source>
        <dbReference type="ARBA" id="ARBA00006484"/>
    </source>
</evidence>
<dbReference type="Pfam" id="PF00106">
    <property type="entry name" value="adh_short"/>
    <property type="match status" value="1"/>
</dbReference>
<evidence type="ECO:0000256" key="2">
    <source>
        <dbReference type="ARBA" id="ARBA00023002"/>
    </source>
</evidence>
<dbReference type="InterPro" id="IPR057326">
    <property type="entry name" value="KR_dom"/>
</dbReference>
<dbReference type="InterPro" id="IPR050259">
    <property type="entry name" value="SDR"/>
</dbReference>
<keyword evidence="6" id="KW-1185">Reference proteome</keyword>
<dbReference type="KEGG" id="nia:A8C56_00300"/>
<dbReference type="RefSeq" id="WP_067761359.1">
    <property type="nucleotide sequence ID" value="NZ_CP015772.1"/>
</dbReference>
<dbReference type="STRING" id="1176587.A8C56_00300"/>
<gene>
    <name evidence="5" type="ORF">A8C56_00300</name>
</gene>
<dbReference type="Proteomes" id="UP000077667">
    <property type="component" value="Chromosome"/>
</dbReference>
<dbReference type="GO" id="GO:0016491">
    <property type="term" value="F:oxidoreductase activity"/>
    <property type="evidence" value="ECO:0007669"/>
    <property type="project" value="UniProtKB-KW"/>
</dbReference>
<dbReference type="PANTHER" id="PTHR42879:SF2">
    <property type="entry name" value="3-OXOACYL-[ACYL-CARRIER-PROTEIN] REDUCTASE FABG"/>
    <property type="match status" value="1"/>
</dbReference>
<dbReference type="InterPro" id="IPR036291">
    <property type="entry name" value="NAD(P)-bd_dom_sf"/>
</dbReference>
<comment type="similarity">
    <text evidence="1 3">Belongs to the short-chain dehydrogenases/reductases (SDR) family.</text>
</comment>
<dbReference type="PRINTS" id="PR00080">
    <property type="entry name" value="SDRFAMILY"/>
</dbReference>
<keyword evidence="2" id="KW-0560">Oxidoreductase</keyword>
<evidence type="ECO:0000313" key="5">
    <source>
        <dbReference type="EMBL" id="ANH83602.1"/>
    </source>
</evidence>
<dbReference type="Gene3D" id="3.40.50.720">
    <property type="entry name" value="NAD(P)-binding Rossmann-like Domain"/>
    <property type="match status" value="1"/>
</dbReference>
<dbReference type="SMART" id="SM00822">
    <property type="entry name" value="PKS_KR"/>
    <property type="match status" value="1"/>
</dbReference>
<sequence>MNWALVTGGSRGIGKAICIQLARQGFHILINYKGNKEKAEATLAEVKKAGADGQLLAFDVADRNAVQQILGGWIEANADKIIEVLVNNAGIKDDVLLMWMKDEQWDGVVNTSLGGFFNVTRLVVNQMLRQRYGRIINVVSLSGLKGLAGQTNYSAAKGGVIAATKALAQEVGKRNITVNAVAPGFIKTDMTEDIDEGQMKQLIPANRFGTPEEVAHAVGFFATKEAAYITGQVLSINGGLYT</sequence>
<accession>A0A1A9IA52</accession>
<reference evidence="5 6" key="1">
    <citation type="submission" date="2016-05" db="EMBL/GenBank/DDBJ databases">
        <title>Niabella ginsenosidivorans BS26 whole genome sequencing.</title>
        <authorList>
            <person name="Im W.T."/>
            <person name="Siddiqi M.Z."/>
        </authorList>
    </citation>
    <scope>NUCLEOTIDE SEQUENCE [LARGE SCALE GENOMIC DNA]</scope>
    <source>
        <strain evidence="5 6">BS26</strain>
    </source>
</reference>
<dbReference type="SUPFAM" id="SSF51735">
    <property type="entry name" value="NAD(P)-binding Rossmann-fold domains"/>
    <property type="match status" value="1"/>
</dbReference>
<dbReference type="NCBIfam" id="NF004200">
    <property type="entry name" value="PRK05653.1-5"/>
    <property type="match status" value="1"/>
</dbReference>
<dbReference type="InterPro" id="IPR002347">
    <property type="entry name" value="SDR_fam"/>
</dbReference>
<dbReference type="AlphaFoldDB" id="A0A1A9IA52"/>
<evidence type="ECO:0000259" key="4">
    <source>
        <dbReference type="SMART" id="SM00822"/>
    </source>
</evidence>
<dbReference type="PRINTS" id="PR00081">
    <property type="entry name" value="GDHRDH"/>
</dbReference>
<name>A0A1A9IA52_9BACT</name>
<feature type="domain" description="Ketoreductase" evidence="4">
    <location>
        <begin position="2"/>
        <end position="189"/>
    </location>
</feature>
<dbReference type="PANTHER" id="PTHR42879">
    <property type="entry name" value="3-OXOACYL-(ACYL-CARRIER-PROTEIN) REDUCTASE"/>
    <property type="match status" value="1"/>
</dbReference>
<dbReference type="FunFam" id="3.40.50.720:FF:000173">
    <property type="entry name" value="3-oxoacyl-[acyl-carrier protein] reductase"/>
    <property type="match status" value="1"/>
</dbReference>
<organism evidence="5 6">
    <name type="scientific">Niabella ginsenosidivorans</name>
    <dbReference type="NCBI Taxonomy" id="1176587"/>
    <lineage>
        <taxon>Bacteria</taxon>
        <taxon>Pseudomonadati</taxon>
        <taxon>Bacteroidota</taxon>
        <taxon>Chitinophagia</taxon>
        <taxon>Chitinophagales</taxon>
        <taxon>Chitinophagaceae</taxon>
        <taxon>Niabella</taxon>
    </lineage>
</organism>
<dbReference type="NCBIfam" id="NF009466">
    <property type="entry name" value="PRK12826.1-2"/>
    <property type="match status" value="1"/>
</dbReference>
<dbReference type="OrthoDB" id="9803333at2"/>
<protein>
    <submittedName>
        <fullName evidence="5">Beta-ketoacyl-ACP reductase</fullName>
    </submittedName>
</protein>
<dbReference type="EMBL" id="CP015772">
    <property type="protein sequence ID" value="ANH83602.1"/>
    <property type="molecule type" value="Genomic_DNA"/>
</dbReference>
<evidence type="ECO:0000256" key="3">
    <source>
        <dbReference type="RuleBase" id="RU000363"/>
    </source>
</evidence>
<proteinExistence type="inferred from homology"/>
<evidence type="ECO:0000313" key="6">
    <source>
        <dbReference type="Proteomes" id="UP000077667"/>
    </source>
</evidence>